<protein>
    <submittedName>
        <fullName evidence="1">Uncharacterized protein</fullName>
    </submittedName>
</protein>
<evidence type="ECO:0000313" key="1">
    <source>
        <dbReference type="EMBL" id="WGZ93375.1"/>
    </source>
</evidence>
<dbReference type="EMBL" id="CP124756">
    <property type="protein sequence ID" value="WGZ93375.1"/>
    <property type="molecule type" value="Genomic_DNA"/>
</dbReference>
<proteinExistence type="predicted"/>
<dbReference type="Proteomes" id="UP001301326">
    <property type="component" value="Chromosome"/>
</dbReference>
<gene>
    <name evidence="1" type="ORF">QJT81_16400</name>
</gene>
<accession>A0AA95KL09</accession>
<sequence length="145" mass="15897">MSNVTTTTPVNEQVVKAGEALASGLSVSSLEQTKKRTASKKQKANGIKLWNSIKDEVCLTDDFNLEGELKAKADKYLHALKIKVWRLSLAKGNTDDALKIVFGYNKAVNDLLAKKLEPAREDLIENVPAPVFTLIEECPPDSQEG</sequence>
<reference evidence="1" key="1">
    <citation type="journal article" date="2023" name="Int. J. Mol. Sci.">
        <title>Metagenomics Revealed a New Genus 'Candidatus Thiocaldithrix dubininis' gen. nov., sp. nov. and a New Species 'Candidatus Thiothrix putei' sp. nov. in the Family Thiotrichaceae, Some Members of Which Have Traits of Both Na+- and H+-Motive Energetics.</title>
        <authorList>
            <person name="Ravin N.V."/>
            <person name="Muntyan M.S."/>
            <person name="Smolyakov D.D."/>
            <person name="Rudenko T.S."/>
            <person name="Beletsky A.V."/>
            <person name="Mardanov A.V."/>
            <person name="Grabovich M.Y."/>
        </authorList>
    </citation>
    <scope>NUCLEOTIDE SEQUENCE</scope>
    <source>
        <strain evidence="1">GKL-02</strain>
    </source>
</reference>
<organism evidence="1">
    <name type="scientific">Candidatus Thiothrix putei</name>
    <dbReference type="NCBI Taxonomy" id="3080811"/>
    <lineage>
        <taxon>Bacteria</taxon>
        <taxon>Pseudomonadati</taxon>
        <taxon>Pseudomonadota</taxon>
        <taxon>Gammaproteobacteria</taxon>
        <taxon>Thiotrichales</taxon>
        <taxon>Thiotrichaceae</taxon>
        <taxon>Thiothrix</taxon>
    </lineage>
</organism>
<dbReference type="AlphaFoldDB" id="A0AA95KL09"/>
<name>A0AA95KL09_9GAMM</name>
<reference evidence="1" key="2">
    <citation type="submission" date="2023-04" db="EMBL/GenBank/DDBJ databases">
        <authorList>
            <person name="Beletskiy A.V."/>
            <person name="Mardanov A.V."/>
            <person name="Ravin N.V."/>
        </authorList>
    </citation>
    <scope>NUCLEOTIDE SEQUENCE</scope>
    <source>
        <strain evidence="1">GKL-02</strain>
    </source>
</reference>
<dbReference type="KEGG" id="tput:QJT81_16400"/>